<feature type="compositionally biased region" description="Basic and acidic residues" evidence="1">
    <location>
        <begin position="56"/>
        <end position="65"/>
    </location>
</feature>
<dbReference type="InParanoid" id="A0A3N7FZU2"/>
<gene>
    <name evidence="2" type="ORF">POPTR_015G014150</name>
</gene>
<evidence type="ECO:0000256" key="1">
    <source>
        <dbReference type="SAM" id="MobiDB-lite"/>
    </source>
</evidence>
<proteinExistence type="predicted"/>
<organism evidence="2 3">
    <name type="scientific">Populus trichocarpa</name>
    <name type="common">Western balsam poplar</name>
    <name type="synonym">Populus balsamifera subsp. trichocarpa</name>
    <dbReference type="NCBI Taxonomy" id="3694"/>
    <lineage>
        <taxon>Eukaryota</taxon>
        <taxon>Viridiplantae</taxon>
        <taxon>Streptophyta</taxon>
        <taxon>Embryophyta</taxon>
        <taxon>Tracheophyta</taxon>
        <taxon>Spermatophyta</taxon>
        <taxon>Magnoliopsida</taxon>
        <taxon>eudicotyledons</taxon>
        <taxon>Gunneridae</taxon>
        <taxon>Pentapetalae</taxon>
        <taxon>rosids</taxon>
        <taxon>fabids</taxon>
        <taxon>Malpighiales</taxon>
        <taxon>Salicaceae</taxon>
        <taxon>Saliceae</taxon>
        <taxon>Populus</taxon>
    </lineage>
</organism>
<evidence type="ECO:0000313" key="2">
    <source>
        <dbReference type="EMBL" id="RQP00454.1"/>
    </source>
</evidence>
<evidence type="ECO:0000313" key="3">
    <source>
        <dbReference type="Proteomes" id="UP000006729"/>
    </source>
</evidence>
<dbReference type="Gramene" id="Potri.015G014150.1.v4.1">
    <property type="protein sequence ID" value="Potri.015G014150.1.v4.1"/>
    <property type="gene ID" value="Potri.015G014150.v4.1"/>
</dbReference>
<sequence length="77" mass="8777">MINHRRGVLTDRIPSVANIDQTLMSHFGAETDGQTSTRKRGQNFMEQRGPGSSDQLTREKADLYHDLPSSESWEEEE</sequence>
<dbReference type="EMBL" id="CM009304">
    <property type="protein sequence ID" value="RQP00454.1"/>
    <property type="molecule type" value="Genomic_DNA"/>
</dbReference>
<dbReference type="Proteomes" id="UP000006729">
    <property type="component" value="Chromosome 15"/>
</dbReference>
<dbReference type="AlphaFoldDB" id="A0A3N7FZU2"/>
<keyword evidence="3" id="KW-1185">Reference proteome</keyword>
<protein>
    <submittedName>
        <fullName evidence="2">Uncharacterized protein</fullName>
    </submittedName>
</protein>
<reference evidence="2 3" key="1">
    <citation type="journal article" date="2006" name="Science">
        <title>The genome of black cottonwood, Populus trichocarpa (Torr. &amp; Gray).</title>
        <authorList>
            <person name="Tuskan G.A."/>
            <person name="Difazio S."/>
            <person name="Jansson S."/>
            <person name="Bohlmann J."/>
            <person name="Grigoriev I."/>
            <person name="Hellsten U."/>
            <person name="Putnam N."/>
            <person name="Ralph S."/>
            <person name="Rombauts S."/>
            <person name="Salamov A."/>
            <person name="Schein J."/>
            <person name="Sterck L."/>
            <person name="Aerts A."/>
            <person name="Bhalerao R.R."/>
            <person name="Bhalerao R.P."/>
            <person name="Blaudez D."/>
            <person name="Boerjan W."/>
            <person name="Brun A."/>
            <person name="Brunner A."/>
            <person name="Busov V."/>
            <person name="Campbell M."/>
            <person name="Carlson J."/>
            <person name="Chalot M."/>
            <person name="Chapman J."/>
            <person name="Chen G.L."/>
            <person name="Cooper D."/>
            <person name="Coutinho P.M."/>
            <person name="Couturier J."/>
            <person name="Covert S."/>
            <person name="Cronk Q."/>
            <person name="Cunningham R."/>
            <person name="Davis J."/>
            <person name="Degroeve S."/>
            <person name="Dejardin A."/>
            <person name="Depamphilis C."/>
            <person name="Detter J."/>
            <person name="Dirks B."/>
            <person name="Dubchak I."/>
            <person name="Duplessis S."/>
            <person name="Ehlting J."/>
            <person name="Ellis B."/>
            <person name="Gendler K."/>
            <person name="Goodstein D."/>
            <person name="Gribskov M."/>
            <person name="Grimwood J."/>
            <person name="Groover A."/>
            <person name="Gunter L."/>
            <person name="Hamberger B."/>
            <person name="Heinze B."/>
            <person name="Helariutta Y."/>
            <person name="Henrissat B."/>
            <person name="Holligan D."/>
            <person name="Holt R."/>
            <person name="Huang W."/>
            <person name="Islam-Faridi N."/>
            <person name="Jones S."/>
            <person name="Jones-Rhoades M."/>
            <person name="Jorgensen R."/>
            <person name="Joshi C."/>
            <person name="Kangasjarvi J."/>
            <person name="Karlsson J."/>
            <person name="Kelleher C."/>
            <person name="Kirkpatrick R."/>
            <person name="Kirst M."/>
            <person name="Kohler A."/>
            <person name="Kalluri U."/>
            <person name="Larimer F."/>
            <person name="Leebens-Mack J."/>
            <person name="Leple J.C."/>
            <person name="Locascio P."/>
            <person name="Lou Y."/>
            <person name="Lucas S."/>
            <person name="Martin F."/>
            <person name="Montanini B."/>
            <person name="Napoli C."/>
            <person name="Nelson D.R."/>
            <person name="Nelson C."/>
            <person name="Nieminen K."/>
            <person name="Nilsson O."/>
            <person name="Pereda V."/>
            <person name="Peter G."/>
            <person name="Philippe R."/>
            <person name="Pilate G."/>
            <person name="Poliakov A."/>
            <person name="Razumovskaya J."/>
            <person name="Richardson P."/>
            <person name="Rinaldi C."/>
            <person name="Ritland K."/>
            <person name="Rouze P."/>
            <person name="Ryaboy D."/>
            <person name="Schmutz J."/>
            <person name="Schrader J."/>
            <person name="Segerman B."/>
            <person name="Shin H."/>
            <person name="Siddiqui A."/>
            <person name="Sterky F."/>
            <person name="Terry A."/>
            <person name="Tsai C.J."/>
            <person name="Uberbacher E."/>
            <person name="Unneberg P."/>
            <person name="Vahala J."/>
            <person name="Wall K."/>
            <person name="Wessler S."/>
            <person name="Yang G."/>
            <person name="Yin T."/>
            <person name="Douglas C."/>
            <person name="Marra M."/>
            <person name="Sandberg G."/>
            <person name="Van de Peer Y."/>
            <person name="Rokhsar D."/>
        </authorList>
    </citation>
    <scope>NUCLEOTIDE SEQUENCE [LARGE SCALE GENOMIC DNA]</scope>
    <source>
        <strain evidence="3">cv. Nisqually</strain>
    </source>
</reference>
<name>A0A3N7FZU2_POPTR</name>
<feature type="region of interest" description="Disordered" evidence="1">
    <location>
        <begin position="26"/>
        <end position="77"/>
    </location>
</feature>
<accession>A0A3N7FZU2</accession>